<dbReference type="Proteomes" id="UP000237347">
    <property type="component" value="Unassembled WGS sequence"/>
</dbReference>
<proteinExistence type="predicted"/>
<keyword evidence="2" id="KW-1185">Reference proteome</keyword>
<dbReference type="EMBL" id="PKMF04000128">
    <property type="protein sequence ID" value="KAK7848346.1"/>
    <property type="molecule type" value="Genomic_DNA"/>
</dbReference>
<dbReference type="InterPro" id="IPR032675">
    <property type="entry name" value="LRR_dom_sf"/>
</dbReference>
<protein>
    <submittedName>
        <fullName evidence="1">Uncharacterized protein</fullName>
    </submittedName>
</protein>
<dbReference type="AlphaFoldDB" id="A0AAW0LDI6"/>
<gene>
    <name evidence="1" type="ORF">CFP56_005125</name>
</gene>
<name>A0AAW0LDI6_QUESU</name>
<organism evidence="1 2">
    <name type="scientific">Quercus suber</name>
    <name type="common">Cork oak</name>
    <dbReference type="NCBI Taxonomy" id="58331"/>
    <lineage>
        <taxon>Eukaryota</taxon>
        <taxon>Viridiplantae</taxon>
        <taxon>Streptophyta</taxon>
        <taxon>Embryophyta</taxon>
        <taxon>Tracheophyta</taxon>
        <taxon>Spermatophyta</taxon>
        <taxon>Magnoliopsida</taxon>
        <taxon>eudicotyledons</taxon>
        <taxon>Gunneridae</taxon>
        <taxon>Pentapetalae</taxon>
        <taxon>rosids</taxon>
        <taxon>fabids</taxon>
        <taxon>Fagales</taxon>
        <taxon>Fagaceae</taxon>
        <taxon>Quercus</taxon>
    </lineage>
</organism>
<comment type="caution">
    <text evidence="1">The sequence shown here is derived from an EMBL/GenBank/DDBJ whole genome shotgun (WGS) entry which is preliminary data.</text>
</comment>
<reference evidence="1 2" key="1">
    <citation type="journal article" date="2018" name="Sci. Data">
        <title>The draft genome sequence of cork oak.</title>
        <authorList>
            <person name="Ramos A.M."/>
            <person name="Usie A."/>
            <person name="Barbosa P."/>
            <person name="Barros P.M."/>
            <person name="Capote T."/>
            <person name="Chaves I."/>
            <person name="Simoes F."/>
            <person name="Abreu I."/>
            <person name="Carrasquinho I."/>
            <person name="Faro C."/>
            <person name="Guimaraes J.B."/>
            <person name="Mendonca D."/>
            <person name="Nobrega F."/>
            <person name="Rodrigues L."/>
            <person name="Saibo N.J.M."/>
            <person name="Varela M.C."/>
            <person name="Egas C."/>
            <person name="Matos J."/>
            <person name="Miguel C.M."/>
            <person name="Oliveira M.M."/>
            <person name="Ricardo C.P."/>
            <person name="Goncalves S."/>
        </authorList>
    </citation>
    <scope>NUCLEOTIDE SEQUENCE [LARGE SCALE GENOMIC DNA]</scope>
    <source>
        <strain evidence="2">cv. HL8</strain>
    </source>
</reference>
<evidence type="ECO:0000313" key="2">
    <source>
        <dbReference type="Proteomes" id="UP000237347"/>
    </source>
</evidence>
<evidence type="ECO:0000313" key="1">
    <source>
        <dbReference type="EMBL" id="KAK7848346.1"/>
    </source>
</evidence>
<dbReference type="Gene3D" id="3.80.10.10">
    <property type="entry name" value="Ribonuclease Inhibitor"/>
    <property type="match status" value="1"/>
</dbReference>
<accession>A0AAW0LDI6</accession>
<sequence>MELYEWEEWTGNEGMREAGENEEDCFDIMPCLEELKILWCPKLNSLPNFLGSTGLKKLEIQGNQILSERGLTQDFPYPRNQD</sequence>